<keyword evidence="2" id="KW-0472">Membrane</keyword>
<organism evidence="4 5">
    <name type="scientific">Kytococcus schroeteri</name>
    <dbReference type="NCBI Taxonomy" id="138300"/>
    <lineage>
        <taxon>Bacteria</taxon>
        <taxon>Bacillati</taxon>
        <taxon>Actinomycetota</taxon>
        <taxon>Actinomycetes</taxon>
        <taxon>Micrococcales</taxon>
        <taxon>Kytococcaceae</taxon>
        <taxon>Kytococcus</taxon>
    </lineage>
</organism>
<feature type="region of interest" description="Disordered" evidence="1">
    <location>
        <begin position="54"/>
        <end position="83"/>
    </location>
</feature>
<evidence type="ECO:0000259" key="3">
    <source>
        <dbReference type="Pfam" id="PF03372"/>
    </source>
</evidence>
<dbReference type="InterPro" id="IPR005135">
    <property type="entry name" value="Endo/exonuclease/phosphatase"/>
</dbReference>
<dbReference type="EMBL" id="PKIZ01000016">
    <property type="protein sequence ID" value="PKZ41234.1"/>
    <property type="molecule type" value="Genomic_DNA"/>
</dbReference>
<feature type="compositionally biased region" description="Basic and acidic residues" evidence="1">
    <location>
        <begin position="54"/>
        <end position="66"/>
    </location>
</feature>
<keyword evidence="5" id="KW-1185">Reference proteome</keyword>
<gene>
    <name evidence="4" type="ORF">CYJ76_08640</name>
</gene>
<evidence type="ECO:0000313" key="5">
    <source>
        <dbReference type="Proteomes" id="UP000234206"/>
    </source>
</evidence>
<feature type="transmembrane region" description="Helical" evidence="2">
    <location>
        <begin position="134"/>
        <end position="157"/>
    </location>
</feature>
<comment type="caution">
    <text evidence="4">The sequence shown here is derived from an EMBL/GenBank/DDBJ whole genome shotgun (WGS) entry which is preliminary data.</text>
</comment>
<dbReference type="Gene3D" id="3.60.10.10">
    <property type="entry name" value="Endonuclease/exonuclease/phosphatase"/>
    <property type="match status" value="1"/>
</dbReference>
<evidence type="ECO:0000256" key="2">
    <source>
        <dbReference type="SAM" id="Phobius"/>
    </source>
</evidence>
<name>A0A2I1P9C1_9MICO</name>
<feature type="domain" description="Endonuclease/exonuclease/phosphatase" evidence="3">
    <location>
        <begin position="210"/>
        <end position="420"/>
    </location>
</feature>
<feature type="transmembrane region" description="Helical" evidence="2">
    <location>
        <begin position="93"/>
        <end position="114"/>
    </location>
</feature>
<dbReference type="Proteomes" id="UP000234206">
    <property type="component" value="Unassembled WGS sequence"/>
</dbReference>
<proteinExistence type="predicted"/>
<evidence type="ECO:0000256" key="1">
    <source>
        <dbReference type="SAM" id="MobiDB-lite"/>
    </source>
</evidence>
<evidence type="ECO:0000313" key="4">
    <source>
        <dbReference type="EMBL" id="PKZ41234.1"/>
    </source>
</evidence>
<dbReference type="GO" id="GO:0003824">
    <property type="term" value="F:catalytic activity"/>
    <property type="evidence" value="ECO:0007669"/>
    <property type="project" value="InterPro"/>
</dbReference>
<dbReference type="AlphaFoldDB" id="A0A2I1P9C1"/>
<accession>A0A2I1P9C1</accession>
<dbReference type="Pfam" id="PF03372">
    <property type="entry name" value="Exo_endo_phos"/>
    <property type="match status" value="1"/>
</dbReference>
<reference evidence="4 5" key="1">
    <citation type="submission" date="2017-12" db="EMBL/GenBank/DDBJ databases">
        <title>Phylogenetic diversity of female urinary microbiome.</title>
        <authorList>
            <person name="Thomas-White K."/>
            <person name="Wolfe A.J."/>
        </authorList>
    </citation>
    <scope>NUCLEOTIDE SEQUENCE [LARGE SCALE GENOMIC DNA]</scope>
    <source>
        <strain evidence="4 5">UMB1298</strain>
    </source>
</reference>
<keyword evidence="2" id="KW-0812">Transmembrane</keyword>
<keyword evidence="2" id="KW-1133">Transmembrane helix</keyword>
<dbReference type="SUPFAM" id="SSF56219">
    <property type="entry name" value="DNase I-like"/>
    <property type="match status" value="1"/>
</dbReference>
<dbReference type="InterPro" id="IPR036691">
    <property type="entry name" value="Endo/exonu/phosph_ase_sf"/>
</dbReference>
<dbReference type="OrthoDB" id="2340043at2"/>
<protein>
    <recommendedName>
        <fullName evidence="3">Endonuclease/exonuclease/phosphatase domain-containing protein</fullName>
    </recommendedName>
</protein>
<feature type="transmembrane region" description="Helical" evidence="2">
    <location>
        <begin position="164"/>
        <end position="184"/>
    </location>
</feature>
<sequence>MSGGSAGVMPVPAADAAVAREVLRPLAIRPDGLREPGRLREVLHRGPGDARACAYDRGRPRERGDGVESTVQEPDAGEAVPGHRRRGWRRGAAAVLAALVGLALVAAAVLVWWPSVGFSRWLSTRTLVAHALSFPVPAGVALGLAGLVLLAVGVWAWRRRHRAWWWWLAASVPGLAAALGLVLAPAGPPWAAPAPDTGSASADGTTLTVVTFNSLGAFTAADLTALETRFHPDVVVLPETSHARAQRAMRAAGWRGTLHTSDASGRWAPEDSGIEATSVLLREGLPEYTPRSVTPSMQGSVRLEPTDPAHPLLLAVHPAAPVPGWMDEWRRDLDGLVTEAETAAEEGPVLLVGDLNATVRHGGLAGMEGLADTARRCGTPQGTWPVGWPAWGRSAIDHVIVSHTATVDSCEVLELGVSDHLAYATTVHLPPA</sequence>